<sequence length="54" mass="6159">MIRLLSSVDPTLTPELMENATVSDTPPTNWDTIQSLNLILKFQIQRNHLLLLVN</sequence>
<dbReference type="EnsemblMetazoa" id="MESCA005031-RA">
    <property type="protein sequence ID" value="MESCA005031-PA"/>
    <property type="gene ID" value="MESCA005031"/>
</dbReference>
<evidence type="ECO:0000313" key="1">
    <source>
        <dbReference type="EnsemblMetazoa" id="MESCA005031-PA"/>
    </source>
</evidence>
<proteinExistence type="predicted"/>
<organism evidence="1 2">
    <name type="scientific">Megaselia scalaris</name>
    <name type="common">Humpbacked fly</name>
    <name type="synonym">Phora scalaris</name>
    <dbReference type="NCBI Taxonomy" id="36166"/>
    <lineage>
        <taxon>Eukaryota</taxon>
        <taxon>Metazoa</taxon>
        <taxon>Ecdysozoa</taxon>
        <taxon>Arthropoda</taxon>
        <taxon>Hexapoda</taxon>
        <taxon>Insecta</taxon>
        <taxon>Pterygota</taxon>
        <taxon>Neoptera</taxon>
        <taxon>Endopterygota</taxon>
        <taxon>Diptera</taxon>
        <taxon>Brachycera</taxon>
        <taxon>Muscomorpha</taxon>
        <taxon>Platypezoidea</taxon>
        <taxon>Phoridae</taxon>
        <taxon>Megaseliini</taxon>
        <taxon>Megaselia</taxon>
    </lineage>
</organism>
<name>T1GN87_MEGSC</name>
<keyword evidence="2" id="KW-1185">Reference proteome</keyword>
<dbReference type="HOGENOM" id="CLU_3052733_0_0_1"/>
<reference evidence="2" key="1">
    <citation type="submission" date="2013-02" db="EMBL/GenBank/DDBJ databases">
        <authorList>
            <person name="Hughes D."/>
        </authorList>
    </citation>
    <scope>NUCLEOTIDE SEQUENCE</scope>
    <source>
        <strain>Durham</strain>
        <strain evidence="2">NC isolate 2 -- Noor lab</strain>
    </source>
</reference>
<reference evidence="1" key="2">
    <citation type="submission" date="2015-06" db="UniProtKB">
        <authorList>
            <consortium name="EnsemblMetazoa"/>
        </authorList>
    </citation>
    <scope>IDENTIFICATION</scope>
</reference>
<dbReference type="Proteomes" id="UP000015102">
    <property type="component" value="Unassembled WGS sequence"/>
</dbReference>
<protein>
    <submittedName>
        <fullName evidence="1">Uncharacterized protein</fullName>
    </submittedName>
</protein>
<evidence type="ECO:0000313" key="2">
    <source>
        <dbReference type="Proteomes" id="UP000015102"/>
    </source>
</evidence>
<accession>T1GN87</accession>
<dbReference type="AlphaFoldDB" id="T1GN87"/>
<dbReference type="EMBL" id="CAQQ02006570">
    <property type="status" value="NOT_ANNOTATED_CDS"/>
    <property type="molecule type" value="Genomic_DNA"/>
</dbReference>